<evidence type="ECO:0000313" key="2">
    <source>
        <dbReference type="EMBL" id="MDI9257838.1"/>
    </source>
</evidence>
<keyword evidence="1" id="KW-0732">Signal</keyword>
<keyword evidence="3" id="KW-1185">Reference proteome</keyword>
<dbReference type="EMBL" id="JASGBP010000006">
    <property type="protein sequence ID" value="MDI9257838.1"/>
    <property type="molecule type" value="Genomic_DNA"/>
</dbReference>
<gene>
    <name evidence="2" type="ORF">QHT84_10480</name>
</gene>
<organism evidence="2 3">
    <name type="scientific">Flavobacterium sedimenticola</name>
    <dbReference type="NCBI Taxonomy" id="3043286"/>
    <lineage>
        <taxon>Bacteria</taxon>
        <taxon>Pseudomonadati</taxon>
        <taxon>Bacteroidota</taxon>
        <taxon>Flavobacteriia</taxon>
        <taxon>Flavobacteriales</taxon>
        <taxon>Flavobacteriaceae</taxon>
        <taxon>Flavobacterium</taxon>
    </lineage>
</organism>
<reference evidence="2 3" key="1">
    <citation type="submission" date="2023-05" db="EMBL/GenBank/DDBJ databases">
        <title>Flavobacterium sedimenti sp. nov., isolated from the sediment.</title>
        <authorList>
            <person name="Wu N."/>
        </authorList>
    </citation>
    <scope>NUCLEOTIDE SEQUENCE [LARGE SCALE GENOMIC DNA]</scope>
    <source>
        <strain evidence="2 3">YZ-48</strain>
    </source>
</reference>
<dbReference type="Proteomes" id="UP001230035">
    <property type="component" value="Unassembled WGS sequence"/>
</dbReference>
<comment type="caution">
    <text evidence="2">The sequence shown here is derived from an EMBL/GenBank/DDBJ whole genome shotgun (WGS) entry which is preliminary data.</text>
</comment>
<dbReference type="RefSeq" id="WP_283239512.1">
    <property type="nucleotide sequence ID" value="NZ_JASGBP010000006.1"/>
</dbReference>
<protein>
    <recommendedName>
        <fullName evidence="4">DUF1566 domain-containing protein</fullName>
    </recommendedName>
</protein>
<evidence type="ECO:0000313" key="3">
    <source>
        <dbReference type="Proteomes" id="UP001230035"/>
    </source>
</evidence>
<name>A0ABT6XS51_9FLAO</name>
<feature type="chain" id="PRO_5047531490" description="DUF1566 domain-containing protein" evidence="1">
    <location>
        <begin position="24"/>
        <end position="423"/>
    </location>
</feature>
<proteinExistence type="predicted"/>
<evidence type="ECO:0008006" key="4">
    <source>
        <dbReference type="Google" id="ProtNLM"/>
    </source>
</evidence>
<dbReference type="PROSITE" id="PS51257">
    <property type="entry name" value="PROKAR_LIPOPROTEIN"/>
    <property type="match status" value="1"/>
</dbReference>
<feature type="signal peptide" evidence="1">
    <location>
        <begin position="1"/>
        <end position="23"/>
    </location>
</feature>
<accession>A0ABT6XS51</accession>
<sequence>MKKPKKIILLILAVFFITSGCNDQNEPADLTRVTIPQDSELFQLIEAVLQRGDDPVENTVCIDFVYPFTLFLYDAAFHPQGTVRVHSDDEFSQLLGTLNPDLSISISYPIQTALPDGTIFSVNNDQQLKLALDSCSREDIIAHCNGLFSNQTCVWKMPYPQNSNSEFAESVFKANDDGTITFRHRGSDYLGTWVFLFLNNSLYLNINLEGTSTVAQEWNHNYLINSLYGSTMQISYNNTPRNFKKVCSNNIIYELGQVGPNGGIVAYDKGEYSNGWRYIEVATSDLIIEEWGCNNAEIEGAQYENIGTGYQNTIAIAQFHNNLNSFYLNPSVCSISSNGTVTAVTALMQTVNTNDWFIPSIGELEKIHENLTPLNLGNFENTNYWSSSEFSSTEAKCFNFSVGESNTALKNDANIKTRLIRYF</sequence>
<evidence type="ECO:0000256" key="1">
    <source>
        <dbReference type="SAM" id="SignalP"/>
    </source>
</evidence>